<evidence type="ECO:0000256" key="2">
    <source>
        <dbReference type="SAM" id="MobiDB-lite"/>
    </source>
</evidence>
<feature type="compositionally biased region" description="Basic and acidic residues" evidence="2">
    <location>
        <begin position="233"/>
        <end position="246"/>
    </location>
</feature>
<dbReference type="InterPro" id="IPR057088">
    <property type="entry name" value="GLRG_09195_Thiored"/>
</dbReference>
<evidence type="ECO:0000313" key="5">
    <source>
        <dbReference type="Proteomes" id="UP000054321"/>
    </source>
</evidence>
<dbReference type="Gene3D" id="1.20.1050.10">
    <property type="match status" value="1"/>
</dbReference>
<dbReference type="Pfam" id="PF13532">
    <property type="entry name" value="2OG-FeII_Oxy_2"/>
    <property type="match status" value="1"/>
</dbReference>
<evidence type="ECO:0000313" key="4">
    <source>
        <dbReference type="EMBL" id="KIN05606.1"/>
    </source>
</evidence>
<organism evidence="4 5">
    <name type="scientific">Oidiodendron maius (strain Zn)</name>
    <dbReference type="NCBI Taxonomy" id="913774"/>
    <lineage>
        <taxon>Eukaryota</taxon>
        <taxon>Fungi</taxon>
        <taxon>Dikarya</taxon>
        <taxon>Ascomycota</taxon>
        <taxon>Pezizomycotina</taxon>
        <taxon>Leotiomycetes</taxon>
        <taxon>Leotiomycetes incertae sedis</taxon>
        <taxon>Myxotrichaceae</taxon>
        <taxon>Oidiodendron</taxon>
    </lineage>
</organism>
<dbReference type="Pfam" id="PF24470">
    <property type="entry name" value="Thiored_Isochorism"/>
    <property type="match status" value="1"/>
</dbReference>
<dbReference type="PROSITE" id="PS51471">
    <property type="entry name" value="FE2OG_OXY"/>
    <property type="match status" value="1"/>
</dbReference>
<dbReference type="CDD" id="cd00299">
    <property type="entry name" value="GST_C_family"/>
    <property type="match status" value="1"/>
</dbReference>
<dbReference type="HOGENOM" id="CLU_005335_0_0_1"/>
<feature type="compositionally biased region" description="Low complexity" evidence="2">
    <location>
        <begin position="325"/>
        <end position="334"/>
    </location>
</feature>
<feature type="region of interest" description="Disordered" evidence="2">
    <location>
        <begin position="546"/>
        <end position="569"/>
    </location>
</feature>
<dbReference type="SUPFAM" id="SSF51197">
    <property type="entry name" value="Clavaminate synthase-like"/>
    <property type="match status" value="1"/>
</dbReference>
<feature type="compositionally biased region" description="Polar residues" evidence="2">
    <location>
        <begin position="277"/>
        <end position="301"/>
    </location>
</feature>
<evidence type="ECO:0000259" key="3">
    <source>
        <dbReference type="PROSITE" id="PS51471"/>
    </source>
</evidence>
<dbReference type="InterPro" id="IPR037151">
    <property type="entry name" value="AlkB-like_sf"/>
</dbReference>
<name>A0A0C3HBK4_OIDMZ</name>
<feature type="region of interest" description="Disordered" evidence="2">
    <location>
        <begin position="233"/>
        <end position="346"/>
    </location>
</feature>
<dbReference type="PANTHER" id="PTHR31212">
    <property type="entry name" value="ALPHA-KETOGLUTARATE-DEPENDENT DIOXYGENASE ALKB HOMOLOG 3"/>
    <property type="match status" value="1"/>
</dbReference>
<dbReference type="SUPFAM" id="SSF52499">
    <property type="entry name" value="Isochorismatase-like hydrolases"/>
    <property type="match status" value="1"/>
</dbReference>
<dbReference type="PANTHER" id="PTHR31212:SF5">
    <property type="entry name" value="ISOCHORISMATASE FAMILY PROTEIN FAMILY (AFU_ORTHOLOGUE AFUA_3G14500)"/>
    <property type="match status" value="1"/>
</dbReference>
<comment type="similarity">
    <text evidence="1">Belongs to the isochorismatase family.</text>
</comment>
<dbReference type="STRING" id="913774.A0A0C3HBK4"/>
<reference evidence="4 5" key="1">
    <citation type="submission" date="2014-04" db="EMBL/GenBank/DDBJ databases">
        <authorList>
            <consortium name="DOE Joint Genome Institute"/>
            <person name="Kuo A."/>
            <person name="Martino E."/>
            <person name="Perotto S."/>
            <person name="Kohler A."/>
            <person name="Nagy L.G."/>
            <person name="Floudas D."/>
            <person name="Copeland A."/>
            <person name="Barry K.W."/>
            <person name="Cichocki N."/>
            <person name="Veneault-Fourrey C."/>
            <person name="LaButti K."/>
            <person name="Lindquist E.A."/>
            <person name="Lipzen A."/>
            <person name="Lundell T."/>
            <person name="Morin E."/>
            <person name="Murat C."/>
            <person name="Sun H."/>
            <person name="Tunlid A."/>
            <person name="Henrissat B."/>
            <person name="Grigoriev I.V."/>
            <person name="Hibbett D.S."/>
            <person name="Martin F."/>
            <person name="Nordberg H.P."/>
            <person name="Cantor M.N."/>
            <person name="Hua S.X."/>
        </authorList>
    </citation>
    <scope>NUCLEOTIDE SEQUENCE [LARGE SCALE GENOMIC DNA]</scope>
    <source>
        <strain evidence="4 5">Zn</strain>
    </source>
</reference>
<dbReference type="SUPFAM" id="SSF47616">
    <property type="entry name" value="GST C-terminal domain-like"/>
    <property type="match status" value="1"/>
</dbReference>
<dbReference type="OrthoDB" id="445341at2759"/>
<dbReference type="InterPro" id="IPR036282">
    <property type="entry name" value="Glutathione-S-Trfase_C_sf"/>
</dbReference>
<protein>
    <recommendedName>
        <fullName evidence="3">Fe2OG dioxygenase domain-containing protein</fullName>
    </recommendedName>
</protein>
<feature type="compositionally biased region" description="Basic residues" evidence="2">
    <location>
        <begin position="315"/>
        <end position="324"/>
    </location>
</feature>
<dbReference type="GO" id="GO:0006307">
    <property type="term" value="P:DNA alkylation repair"/>
    <property type="evidence" value="ECO:0007669"/>
    <property type="project" value="InterPro"/>
</dbReference>
<feature type="domain" description="Fe2OG dioxygenase" evidence="3">
    <location>
        <begin position="497"/>
        <end position="620"/>
    </location>
</feature>
<dbReference type="Gene3D" id="2.60.120.590">
    <property type="entry name" value="Alpha-ketoglutarate-dependent dioxygenase AlkB-like"/>
    <property type="match status" value="1"/>
</dbReference>
<accession>A0A0C3HBK4</accession>
<dbReference type="InterPro" id="IPR032854">
    <property type="entry name" value="ALKBH3"/>
</dbReference>
<dbReference type="InterPro" id="IPR027450">
    <property type="entry name" value="AlkB-like"/>
</dbReference>
<dbReference type="CDD" id="cd00431">
    <property type="entry name" value="cysteine_hydrolases"/>
    <property type="match status" value="1"/>
</dbReference>
<dbReference type="InterPro" id="IPR000868">
    <property type="entry name" value="Isochorismatase-like_dom"/>
</dbReference>
<evidence type="ECO:0000256" key="1">
    <source>
        <dbReference type="ARBA" id="ARBA00006336"/>
    </source>
</evidence>
<dbReference type="InterPro" id="IPR036380">
    <property type="entry name" value="Isochorismatase-like_sf"/>
</dbReference>
<sequence length="898" mass="99468">MFHIDRNNLPVVLTRKALLVIDLQNDIVSEGGIISVEDPPGFVENSINLAVHFRQSGHDVIWVQSGFEGSRPVNSDNRRSESVITDRELAQLSELQLGGDRWEGPNDETFLTAEHGQSAKFVLPGTPGADFTPLVRQNIDNSRDLIFHKSYYSAFKDGILVQTLRVKFVTEIYICGALTNISIFATAMDAARHGYSIAIVEDCLGYQSRERHDAALMKLTELTGCDILSSMDVHRDLPPGTTKDEQIAPPRTRPHQKGPSLAPRKPAADPARHISPLATSGSTKSRLSNGNGKHEYANSSEDLPGPSKRREQVKTKIKVRRRSSRSPPQSVSKPGKSSPTSRDTSAAVKPLALLEDIGAGATITDKLILKLENADNSSERAAGSPMHLDDRFKAATEATMERETEVLCEGDTTIINNVLDEELSNGVFDVVRDEVLWQKMSHRGGEVPRLIAVQGEVADDGSMPIYRHPSDESPPLLPFSPVVSQIRAVVEKKLGHSLNHVLIQFYRDGNDYISEHSDKTLDIAPNTYIANVSLGAQRTMVFRTKKDAQGKDVSDNSGRTGPRKACKAPLPHNSMCKMGLVTNMRWLHGIRQDKRMSSDKSEAELAYNGGRISLTFRLIGTFISKDEQTIWGQGATGKTKDDAKQVINGETPDTERMVRAFGKENHSSEFDWAETYGEGFDVLHMSNLPKLFPSGDIIADLALKFILAEYGVAWVEGNHSPFFRWSDYPSTTEASVESRTVKFIDNDVEKSTVEGDMAVLYYIDAVYGPKLAKSRDDFARLFTRTHKACDLLYTWRGMPQTIDRFKDILDLWEGFASEGPFLAGLTPSPVDFAVTPLLIELKRAWPVSTRFINLDAYVVRMIDRECVKKVVGCLSHLNDQNTASSQAASTVHAEGCLW</sequence>
<dbReference type="EMBL" id="KN832871">
    <property type="protein sequence ID" value="KIN05606.1"/>
    <property type="molecule type" value="Genomic_DNA"/>
</dbReference>
<dbReference type="Gene3D" id="3.40.50.850">
    <property type="entry name" value="Isochorismatase-like"/>
    <property type="match status" value="1"/>
</dbReference>
<dbReference type="Pfam" id="PF00857">
    <property type="entry name" value="Isochorismatase"/>
    <property type="match status" value="1"/>
</dbReference>
<gene>
    <name evidence="4" type="ORF">OIDMADRAFT_113320</name>
</gene>
<dbReference type="AlphaFoldDB" id="A0A0C3HBK4"/>
<dbReference type="GO" id="GO:0051213">
    <property type="term" value="F:dioxygenase activity"/>
    <property type="evidence" value="ECO:0007669"/>
    <property type="project" value="InterPro"/>
</dbReference>
<proteinExistence type="inferred from homology"/>
<reference evidence="5" key="2">
    <citation type="submission" date="2015-01" db="EMBL/GenBank/DDBJ databases">
        <title>Evolutionary Origins and Diversification of the Mycorrhizal Mutualists.</title>
        <authorList>
            <consortium name="DOE Joint Genome Institute"/>
            <consortium name="Mycorrhizal Genomics Consortium"/>
            <person name="Kohler A."/>
            <person name="Kuo A."/>
            <person name="Nagy L.G."/>
            <person name="Floudas D."/>
            <person name="Copeland A."/>
            <person name="Barry K.W."/>
            <person name="Cichocki N."/>
            <person name="Veneault-Fourrey C."/>
            <person name="LaButti K."/>
            <person name="Lindquist E.A."/>
            <person name="Lipzen A."/>
            <person name="Lundell T."/>
            <person name="Morin E."/>
            <person name="Murat C."/>
            <person name="Riley R."/>
            <person name="Ohm R."/>
            <person name="Sun H."/>
            <person name="Tunlid A."/>
            <person name="Henrissat B."/>
            <person name="Grigoriev I.V."/>
            <person name="Hibbett D.S."/>
            <person name="Martin F."/>
        </authorList>
    </citation>
    <scope>NUCLEOTIDE SEQUENCE [LARGE SCALE GENOMIC DNA]</scope>
    <source>
        <strain evidence="5">Zn</strain>
    </source>
</reference>
<keyword evidence="5" id="KW-1185">Reference proteome</keyword>
<dbReference type="Proteomes" id="UP000054321">
    <property type="component" value="Unassembled WGS sequence"/>
</dbReference>
<dbReference type="InterPro" id="IPR005123">
    <property type="entry name" value="Oxoglu/Fe-dep_dioxygenase_dom"/>
</dbReference>
<feature type="compositionally biased region" description="Polar residues" evidence="2">
    <location>
        <begin position="335"/>
        <end position="344"/>
    </location>
</feature>
<dbReference type="InParanoid" id="A0A0C3HBK4"/>